<organism evidence="1 2">
    <name type="scientific">Aspergillus luchuensis (strain CBS 106.47)</name>
    <dbReference type="NCBI Taxonomy" id="1137211"/>
    <lineage>
        <taxon>Eukaryota</taxon>
        <taxon>Fungi</taxon>
        <taxon>Dikarya</taxon>
        <taxon>Ascomycota</taxon>
        <taxon>Pezizomycotina</taxon>
        <taxon>Eurotiomycetes</taxon>
        <taxon>Eurotiomycetidae</taxon>
        <taxon>Eurotiales</taxon>
        <taxon>Aspergillaceae</taxon>
        <taxon>Aspergillus</taxon>
        <taxon>Aspergillus subgen. Circumdati</taxon>
    </lineage>
</organism>
<protein>
    <submittedName>
        <fullName evidence="1">Uncharacterized protein</fullName>
    </submittedName>
</protein>
<accession>A0A1M3TEB0</accession>
<reference evidence="2" key="1">
    <citation type="journal article" date="2017" name="Genome Biol.">
        <title>Comparative genomics reveals high biological diversity and specific adaptations in the industrially and medically important fungal genus Aspergillus.</title>
        <authorList>
            <person name="de Vries R.P."/>
            <person name="Riley R."/>
            <person name="Wiebenga A."/>
            <person name="Aguilar-Osorio G."/>
            <person name="Amillis S."/>
            <person name="Uchima C.A."/>
            <person name="Anderluh G."/>
            <person name="Asadollahi M."/>
            <person name="Askin M."/>
            <person name="Barry K."/>
            <person name="Battaglia E."/>
            <person name="Bayram O."/>
            <person name="Benocci T."/>
            <person name="Braus-Stromeyer S.A."/>
            <person name="Caldana C."/>
            <person name="Canovas D."/>
            <person name="Cerqueira G.C."/>
            <person name="Chen F."/>
            <person name="Chen W."/>
            <person name="Choi C."/>
            <person name="Clum A."/>
            <person name="Dos Santos R.A."/>
            <person name="Damasio A.R."/>
            <person name="Diallinas G."/>
            <person name="Emri T."/>
            <person name="Fekete E."/>
            <person name="Flipphi M."/>
            <person name="Freyberg S."/>
            <person name="Gallo A."/>
            <person name="Gournas C."/>
            <person name="Habgood R."/>
            <person name="Hainaut M."/>
            <person name="Harispe M.L."/>
            <person name="Henrissat B."/>
            <person name="Hilden K.S."/>
            <person name="Hope R."/>
            <person name="Hossain A."/>
            <person name="Karabika E."/>
            <person name="Karaffa L."/>
            <person name="Karanyi Z."/>
            <person name="Krasevec N."/>
            <person name="Kuo A."/>
            <person name="Kusch H."/>
            <person name="LaButti K."/>
            <person name="Lagendijk E.L."/>
            <person name="Lapidus A."/>
            <person name="Levasseur A."/>
            <person name="Lindquist E."/>
            <person name="Lipzen A."/>
            <person name="Logrieco A.F."/>
            <person name="MacCabe A."/>
            <person name="Maekelae M.R."/>
            <person name="Malavazi I."/>
            <person name="Melin P."/>
            <person name="Meyer V."/>
            <person name="Mielnichuk N."/>
            <person name="Miskei M."/>
            <person name="Molnar A.P."/>
            <person name="Mule G."/>
            <person name="Ngan C.Y."/>
            <person name="Orejas M."/>
            <person name="Orosz E."/>
            <person name="Ouedraogo J.P."/>
            <person name="Overkamp K.M."/>
            <person name="Park H.-S."/>
            <person name="Perrone G."/>
            <person name="Piumi F."/>
            <person name="Punt P.J."/>
            <person name="Ram A.F."/>
            <person name="Ramon A."/>
            <person name="Rauscher S."/>
            <person name="Record E."/>
            <person name="Riano-Pachon D.M."/>
            <person name="Robert V."/>
            <person name="Roehrig J."/>
            <person name="Ruller R."/>
            <person name="Salamov A."/>
            <person name="Salih N.S."/>
            <person name="Samson R.A."/>
            <person name="Sandor E."/>
            <person name="Sanguinetti M."/>
            <person name="Schuetze T."/>
            <person name="Sepcic K."/>
            <person name="Shelest E."/>
            <person name="Sherlock G."/>
            <person name="Sophianopoulou V."/>
            <person name="Squina F.M."/>
            <person name="Sun H."/>
            <person name="Susca A."/>
            <person name="Todd R.B."/>
            <person name="Tsang A."/>
            <person name="Unkles S.E."/>
            <person name="van de Wiele N."/>
            <person name="van Rossen-Uffink D."/>
            <person name="Oliveira J.V."/>
            <person name="Vesth T.C."/>
            <person name="Visser J."/>
            <person name="Yu J.-H."/>
            <person name="Zhou M."/>
            <person name="Andersen M.R."/>
            <person name="Archer D.B."/>
            <person name="Baker S.E."/>
            <person name="Benoit I."/>
            <person name="Brakhage A.A."/>
            <person name="Braus G.H."/>
            <person name="Fischer R."/>
            <person name="Frisvad J.C."/>
            <person name="Goldman G.H."/>
            <person name="Houbraken J."/>
            <person name="Oakley B."/>
            <person name="Pocsi I."/>
            <person name="Scazzocchio C."/>
            <person name="Seiboth B."/>
            <person name="vanKuyk P.A."/>
            <person name="Wortman J."/>
            <person name="Dyer P.S."/>
            <person name="Grigoriev I.V."/>
        </authorList>
    </citation>
    <scope>NUCLEOTIDE SEQUENCE [LARGE SCALE GENOMIC DNA]</scope>
    <source>
        <strain evidence="2">CBS 106.47</strain>
    </source>
</reference>
<proteinExistence type="predicted"/>
<sequence>MLSSSITAISHWCFKDREPDRHGTNKIKKKLPIRLKDTIRDHLTAKTRSNTRSG</sequence>
<gene>
    <name evidence="1" type="ORF">ASPFODRAFT_47633</name>
</gene>
<dbReference type="AlphaFoldDB" id="A0A1M3TEB0"/>
<dbReference type="VEuPathDB" id="FungiDB:ASPFODRAFT_47633"/>
<dbReference type="Proteomes" id="UP000184063">
    <property type="component" value="Unassembled WGS sequence"/>
</dbReference>
<evidence type="ECO:0000313" key="2">
    <source>
        <dbReference type="Proteomes" id="UP000184063"/>
    </source>
</evidence>
<name>A0A1M3TEB0_ASPLC</name>
<evidence type="ECO:0000313" key="1">
    <source>
        <dbReference type="EMBL" id="OJZ85062.1"/>
    </source>
</evidence>
<dbReference type="EMBL" id="KV878243">
    <property type="protein sequence ID" value="OJZ85062.1"/>
    <property type="molecule type" value="Genomic_DNA"/>
</dbReference>